<evidence type="ECO:0000313" key="2">
    <source>
        <dbReference type="Proteomes" id="UP000306319"/>
    </source>
</evidence>
<evidence type="ECO:0000313" key="1">
    <source>
        <dbReference type="EMBL" id="TGY80624.1"/>
    </source>
</evidence>
<name>A0AC61RK94_9BACT</name>
<comment type="caution">
    <text evidence="1">The sequence shown here is derived from an EMBL/GenBank/DDBJ whole genome shotgun (WGS) entry which is preliminary data.</text>
</comment>
<proteinExistence type="predicted"/>
<gene>
    <name evidence="1" type="ORF">E5331_02585</name>
</gene>
<sequence length="80" mass="8792">MEINEIISQLKDKFGNSINVEQITEKLKGFDHSKMSFTEIIAKLKDGNILGDLDGDGKVESTIDELKGKASKMFGGIFGK</sequence>
<organism evidence="1 2">
    <name type="scientific">Lepagella muris</name>
    <dbReference type="NCBI Taxonomy" id="3032870"/>
    <lineage>
        <taxon>Bacteria</taxon>
        <taxon>Pseudomonadati</taxon>
        <taxon>Bacteroidota</taxon>
        <taxon>Bacteroidia</taxon>
        <taxon>Bacteroidales</taxon>
        <taxon>Muribaculaceae</taxon>
        <taxon>Lepagella</taxon>
    </lineage>
</organism>
<keyword evidence="2" id="KW-1185">Reference proteome</keyword>
<reference evidence="1" key="1">
    <citation type="submission" date="2019-04" db="EMBL/GenBank/DDBJ databases">
        <title>Microbes associate with the intestines of laboratory mice.</title>
        <authorList>
            <person name="Navarre W."/>
            <person name="Wong E."/>
            <person name="Huang K."/>
            <person name="Tropini C."/>
            <person name="Ng K."/>
            <person name="Yu B."/>
        </authorList>
    </citation>
    <scope>NUCLEOTIDE SEQUENCE</scope>
    <source>
        <strain evidence="1">NM04_E33</strain>
    </source>
</reference>
<accession>A0AC61RK94</accession>
<dbReference type="EMBL" id="SRYB01000002">
    <property type="protein sequence ID" value="TGY80624.1"/>
    <property type="molecule type" value="Genomic_DNA"/>
</dbReference>
<dbReference type="Proteomes" id="UP000306319">
    <property type="component" value="Unassembled WGS sequence"/>
</dbReference>
<protein>
    <submittedName>
        <fullName evidence="1">Uncharacterized protein</fullName>
    </submittedName>
</protein>